<evidence type="ECO:0000313" key="2">
    <source>
        <dbReference type="Proteomes" id="UP000298179"/>
    </source>
</evidence>
<dbReference type="Gene3D" id="3.30.70.100">
    <property type="match status" value="2"/>
</dbReference>
<accession>A0A4Y8RB57</accession>
<dbReference type="InterPro" id="IPR009874">
    <property type="entry name" value="DUF1428"/>
</dbReference>
<evidence type="ECO:0000313" key="1">
    <source>
        <dbReference type="EMBL" id="TFF18359.1"/>
    </source>
</evidence>
<dbReference type="InterPro" id="IPR011008">
    <property type="entry name" value="Dimeric_a/b-barrel"/>
</dbReference>
<dbReference type="Proteomes" id="UP000298179">
    <property type="component" value="Unassembled WGS sequence"/>
</dbReference>
<dbReference type="OrthoDB" id="9792392at2"/>
<protein>
    <submittedName>
        <fullName evidence="1">DUF1428 domain-containing protein</fullName>
    </submittedName>
</protein>
<sequence length="235" mass="26008">MTYVIGYVTAVPTVNREAFADHCRKASGVMTDLGAIRMVDVWGDDVPDGKVNDFKGAVAARPDETVCFGWMEFADKAAAETATDRMKSDPRMQALADMPFDGKRMIYGSFEALFEAGETVPGGYVDGFVIPVPDANREGYANLARASWRIFREHGAKRQVECWSDDVPRGEVTDFYRAAHAKDGEAIAFAFLEWPDKATRDAGMKAVMEDARMSDMPQEMPFDGKRMIYAGFAPV</sequence>
<reference evidence="1 2" key="1">
    <citation type="submission" date="2019-03" db="EMBL/GenBank/DDBJ databases">
        <title>Jiella endophytica sp. nov., a novel endophytic bacterium isolated from root of Ficus microcarpa Linn. f.</title>
        <authorList>
            <person name="Tuo L."/>
        </authorList>
    </citation>
    <scope>NUCLEOTIDE SEQUENCE [LARGE SCALE GENOMIC DNA]</scope>
    <source>
        <strain evidence="1 2">CBS5Q-3</strain>
    </source>
</reference>
<proteinExistence type="predicted"/>
<gene>
    <name evidence="1" type="ORF">E3C22_21540</name>
</gene>
<dbReference type="SUPFAM" id="SSF54909">
    <property type="entry name" value="Dimeric alpha+beta barrel"/>
    <property type="match status" value="2"/>
</dbReference>
<comment type="caution">
    <text evidence="1">The sequence shown here is derived from an EMBL/GenBank/DDBJ whole genome shotgun (WGS) entry which is preliminary data.</text>
</comment>
<dbReference type="AlphaFoldDB" id="A0A4Y8RB57"/>
<keyword evidence="2" id="KW-1185">Reference proteome</keyword>
<dbReference type="EMBL" id="SOZD01000009">
    <property type="protein sequence ID" value="TFF18359.1"/>
    <property type="molecule type" value="Genomic_DNA"/>
</dbReference>
<dbReference type="Pfam" id="PF07237">
    <property type="entry name" value="DUF1428"/>
    <property type="match status" value="2"/>
</dbReference>
<dbReference type="RefSeq" id="WP_134763953.1">
    <property type="nucleotide sequence ID" value="NZ_SOZD01000009.1"/>
</dbReference>
<organism evidence="1 2">
    <name type="scientific">Jiella endophytica</name>
    <dbReference type="NCBI Taxonomy" id="2558362"/>
    <lineage>
        <taxon>Bacteria</taxon>
        <taxon>Pseudomonadati</taxon>
        <taxon>Pseudomonadota</taxon>
        <taxon>Alphaproteobacteria</taxon>
        <taxon>Hyphomicrobiales</taxon>
        <taxon>Aurantimonadaceae</taxon>
        <taxon>Jiella</taxon>
    </lineage>
</organism>
<name>A0A4Y8RB57_9HYPH</name>